<sequence>MTEVYTILREFPIFGYAKNTPESLDEPTINAQFVGVASAIAFDANNQPKLTRQHERQLKAIEHAIREQFEDELMDLGGDNLQANLTIIGDLLAAFKHRLESDLLIQDQLDLESLTISGEWLTYWQADAPLPRAKAFQQDVLPNDF</sequence>
<organism evidence="1 4">
    <name type="scientific">Levilactobacillus brevis</name>
    <name type="common">Lactobacillus brevis</name>
    <dbReference type="NCBI Taxonomy" id="1580"/>
    <lineage>
        <taxon>Bacteria</taxon>
        <taxon>Bacillati</taxon>
        <taxon>Bacillota</taxon>
        <taxon>Bacilli</taxon>
        <taxon>Lactobacillales</taxon>
        <taxon>Lactobacillaceae</taxon>
        <taxon>Levilactobacillus</taxon>
    </lineage>
</organism>
<gene>
    <name evidence="1" type="ORF">CNR29_02020</name>
    <name evidence="3" type="ORF">ORR04_06855</name>
    <name evidence="2" type="ORF">UCCLBBS449_0414</name>
</gene>
<evidence type="ECO:0000313" key="3">
    <source>
        <dbReference type="EMBL" id="WAD00663.1"/>
    </source>
</evidence>
<dbReference type="Proteomes" id="UP000307074">
    <property type="component" value="Chromosome"/>
</dbReference>
<reference evidence="3" key="3">
    <citation type="submission" date="2022-11" db="EMBL/GenBank/DDBJ databases">
        <title>Whole genome sequence of Levilactobacillus brevis SMB091.</title>
        <authorList>
            <person name="Kim J.-M."/>
            <person name="Kim O.-C."/>
            <person name="Choi Y.H."/>
            <person name="Han N.S."/>
            <person name="Hurh B."/>
        </authorList>
    </citation>
    <scope>NUCLEOTIDE SEQUENCE</scope>
    <source>
        <strain evidence="3">SMB091</strain>
    </source>
</reference>
<dbReference type="RefSeq" id="WP_011667152.1">
    <property type="nucleotide sequence ID" value="NZ_BBOW01000056.1"/>
</dbReference>
<dbReference type="GeneID" id="56992163"/>
<proteinExistence type="predicted"/>
<dbReference type="Proteomes" id="UP000217918">
    <property type="component" value="Unassembled WGS sequence"/>
</dbReference>
<evidence type="ECO:0000313" key="5">
    <source>
        <dbReference type="Proteomes" id="UP000307074"/>
    </source>
</evidence>
<evidence type="ECO:0000313" key="4">
    <source>
        <dbReference type="Proteomes" id="UP000217918"/>
    </source>
</evidence>
<evidence type="ECO:0000313" key="2">
    <source>
        <dbReference type="EMBL" id="QCZ52401.1"/>
    </source>
</evidence>
<accession>A0A0D0GUT6</accession>
<name>A0A0D0GUT6_LEVBR</name>
<dbReference type="AlphaFoldDB" id="A0A0D0GUT6"/>
<evidence type="ECO:0000313" key="1">
    <source>
        <dbReference type="EMBL" id="PBQ22857.1"/>
    </source>
</evidence>
<reference evidence="2 5" key="2">
    <citation type="submission" date="2018-07" db="EMBL/GenBank/DDBJ databases">
        <authorList>
            <person name="Feyereisen M."/>
        </authorList>
    </citation>
    <scope>NUCLEOTIDE SEQUENCE [LARGE SCALE GENOMIC DNA]</scope>
    <source>
        <strain evidence="2 5">UCCLBBS449</strain>
    </source>
</reference>
<dbReference type="EMBL" id="CP031198">
    <property type="protein sequence ID" value="QCZ52401.1"/>
    <property type="molecule type" value="Genomic_DNA"/>
</dbReference>
<dbReference type="Proteomes" id="UP001164768">
    <property type="component" value="Chromosome"/>
</dbReference>
<reference evidence="1 4" key="1">
    <citation type="submission" date="2017-09" db="EMBL/GenBank/DDBJ databases">
        <title>Genome sequence of Lactobacillus brevis D7.</title>
        <authorList>
            <person name="Kwon M.-S."/>
            <person name="Lim S.K."/>
            <person name="Choi H.-J."/>
        </authorList>
    </citation>
    <scope>NUCLEOTIDE SEQUENCE [LARGE SCALE GENOMIC DNA]</scope>
    <source>
        <strain evidence="1 4">D7</strain>
    </source>
</reference>
<dbReference type="EMBL" id="NVYO01000001">
    <property type="protein sequence ID" value="PBQ22857.1"/>
    <property type="molecule type" value="Genomic_DNA"/>
</dbReference>
<dbReference type="EMBL" id="CP113117">
    <property type="protein sequence ID" value="WAD00663.1"/>
    <property type="molecule type" value="Genomic_DNA"/>
</dbReference>
<protein>
    <submittedName>
        <fullName evidence="1">Uncharacterized protein</fullName>
    </submittedName>
</protein>